<reference evidence="5" key="1">
    <citation type="journal article" date="2019" name="Int. J. Syst. Evol. Microbiol.">
        <title>The Global Catalogue of Microorganisms (GCM) 10K type strain sequencing project: providing services to taxonomists for standard genome sequencing and annotation.</title>
        <authorList>
            <consortium name="The Broad Institute Genomics Platform"/>
            <consortium name="The Broad Institute Genome Sequencing Center for Infectious Disease"/>
            <person name="Wu L."/>
            <person name="Ma J."/>
        </authorList>
    </citation>
    <scope>NUCLEOTIDE SEQUENCE [LARGE SCALE GENOMIC DNA]</scope>
    <source>
        <strain evidence="5">JCM 3369</strain>
    </source>
</reference>
<feature type="region of interest" description="Disordered" evidence="1">
    <location>
        <begin position="1"/>
        <end position="79"/>
    </location>
</feature>
<feature type="transmembrane region" description="Helical" evidence="2">
    <location>
        <begin position="108"/>
        <end position="131"/>
    </location>
</feature>
<evidence type="ECO:0000256" key="1">
    <source>
        <dbReference type="SAM" id="MobiDB-lite"/>
    </source>
</evidence>
<evidence type="ECO:0000313" key="4">
    <source>
        <dbReference type="EMBL" id="MFC4553679.1"/>
    </source>
</evidence>
<comment type="caution">
    <text evidence="4">The sequence shown here is derived from an EMBL/GenBank/DDBJ whole genome shotgun (WGS) entry which is preliminary data.</text>
</comment>
<dbReference type="Proteomes" id="UP001595955">
    <property type="component" value="Unassembled WGS sequence"/>
</dbReference>
<keyword evidence="2" id="KW-0812">Transmembrane</keyword>
<feature type="domain" description="DUF4190" evidence="3">
    <location>
        <begin position="108"/>
        <end position="166"/>
    </location>
</feature>
<feature type="compositionally biased region" description="Pro residues" evidence="1">
    <location>
        <begin position="20"/>
        <end position="60"/>
    </location>
</feature>
<evidence type="ECO:0000313" key="5">
    <source>
        <dbReference type="Proteomes" id="UP001595955"/>
    </source>
</evidence>
<gene>
    <name evidence="4" type="ORF">ACFO3F_00300</name>
</gene>
<dbReference type="Pfam" id="PF13828">
    <property type="entry name" value="DUF4190"/>
    <property type="match status" value="1"/>
</dbReference>
<feature type="compositionally biased region" description="Pro residues" evidence="1">
    <location>
        <begin position="67"/>
        <end position="79"/>
    </location>
</feature>
<keyword evidence="5" id="KW-1185">Reference proteome</keyword>
<feature type="compositionally biased region" description="Low complexity" evidence="1">
    <location>
        <begin position="9"/>
        <end position="19"/>
    </location>
</feature>
<dbReference type="InterPro" id="IPR025241">
    <property type="entry name" value="DUF4190"/>
</dbReference>
<sequence length="178" mass="17742">MSERPDPGPWAAPGRGPDAAGPPAPPPGSVPQPGSVPPPGSPWAASPPPARPGPPAPGAPLPHARPAGPPYAPYEQPPAPFAVDEADRARVFAHAGYTSAGLHNDGTAVAAMIVGVAGILVPGLCLVAIALGHLARRRLQHSYAGGGGLAVTGIALGYVGLALWLAVLVGYLVVRQYA</sequence>
<name>A0ABV9D4S7_9MICO</name>
<evidence type="ECO:0000259" key="3">
    <source>
        <dbReference type="Pfam" id="PF13828"/>
    </source>
</evidence>
<evidence type="ECO:0000256" key="2">
    <source>
        <dbReference type="SAM" id="Phobius"/>
    </source>
</evidence>
<feature type="transmembrane region" description="Helical" evidence="2">
    <location>
        <begin position="143"/>
        <end position="174"/>
    </location>
</feature>
<organism evidence="4 5">
    <name type="scientific">Georgenia faecalis</name>
    <dbReference type="NCBI Taxonomy" id="2483799"/>
    <lineage>
        <taxon>Bacteria</taxon>
        <taxon>Bacillati</taxon>
        <taxon>Actinomycetota</taxon>
        <taxon>Actinomycetes</taxon>
        <taxon>Micrococcales</taxon>
        <taxon>Bogoriellaceae</taxon>
        <taxon>Georgenia</taxon>
    </lineage>
</organism>
<protein>
    <submittedName>
        <fullName evidence="4">DUF4190 domain-containing protein</fullName>
    </submittedName>
</protein>
<proteinExistence type="predicted"/>
<accession>A0ABV9D4S7</accession>
<keyword evidence="2" id="KW-0472">Membrane</keyword>
<dbReference type="RefSeq" id="WP_122822921.1">
    <property type="nucleotide sequence ID" value="NZ_CP033325.1"/>
</dbReference>
<dbReference type="EMBL" id="JBHSGF010000001">
    <property type="protein sequence ID" value="MFC4553679.1"/>
    <property type="molecule type" value="Genomic_DNA"/>
</dbReference>
<keyword evidence="2" id="KW-1133">Transmembrane helix</keyword>